<gene>
    <name evidence="3" type="ORF">CPXV_NOR1994_MAN_174</name>
</gene>
<evidence type="ECO:0000313" key="4">
    <source>
        <dbReference type="Proteomes" id="UP000101490"/>
    </source>
</evidence>
<dbReference type="Pfam" id="PF06334">
    <property type="entry name" value="Orthopox_A47"/>
    <property type="match status" value="1"/>
</dbReference>
<organism evidence="3 4">
    <name type="scientific">Cowpox virus</name>
    <name type="common">CPV</name>
    <dbReference type="NCBI Taxonomy" id="10243"/>
    <lineage>
        <taxon>Viruses</taxon>
        <taxon>Varidnaviria</taxon>
        <taxon>Bamfordvirae</taxon>
        <taxon>Nucleocytoviricota</taxon>
        <taxon>Pokkesviricetes</taxon>
        <taxon>Chitovirales</taxon>
        <taxon>Poxviridae</taxon>
        <taxon>Chordopoxvirinae</taxon>
        <taxon>Orthopoxvirus</taxon>
        <taxon>Orthopoxvirus cowpox</taxon>
    </lineage>
</organism>
<organismHost>
    <name type="scientific">Myodes glareolus</name>
    <name type="common">Bank vole</name>
    <name type="synonym">Clethrionomys glareolus</name>
    <dbReference type="NCBI Taxonomy" id="447135"/>
</organismHost>
<comment type="similarity">
    <text evidence="1">Belongs to the orthopoxvirus A47 protein family.</text>
</comment>
<sequence length="302" mass="35200">MMFMHCVVFPDLSNPSKTINAPRDIFINLTYFLKFMRVIKLKINIWSSETIRSTFIEIMGNKNIKPSKENRLSILSLDKMDSFKRGSWATSSFREKSHATIQRFSSLRREHIKVDHPDKFLELKREIYAIIQKSSSIDVDKRTKLMSNIKTMMINPFMIEGLMTSLENLDPNNKMSYSSVMILGEFDIINISDNEAAFEFINSLLKSLLLLNTRQLKLLEYSISNDLLYAHINALEYIIKNTFNVPERQLILRGQYLTPIFSDLLKYAGLTIKSNILMWNKKFIKPVSDLYTSMRLLHCVTV</sequence>
<dbReference type="Proteomes" id="UP000101490">
    <property type="component" value="Segment"/>
</dbReference>
<dbReference type="EMBL" id="HQ420899">
    <property type="protein sequence ID" value="ADZ30573.1"/>
    <property type="molecule type" value="Genomic_DNA"/>
</dbReference>
<organismHost>
    <name type="scientific">Mus musculus</name>
    <name type="common">Mouse</name>
    <dbReference type="NCBI Taxonomy" id="10090"/>
</organismHost>
<organismHost>
    <name type="scientific">Bos taurus</name>
    <name type="common">Bovine</name>
    <dbReference type="NCBI Taxonomy" id="9913"/>
</organismHost>
<protein>
    <recommendedName>
        <fullName evidence="2">Protein A47</fullName>
    </recommendedName>
</protein>
<evidence type="ECO:0000256" key="1">
    <source>
        <dbReference type="ARBA" id="ARBA00005905"/>
    </source>
</evidence>
<proteinExistence type="inferred from homology"/>
<evidence type="ECO:0000256" key="2">
    <source>
        <dbReference type="ARBA" id="ARBA00014887"/>
    </source>
</evidence>
<accession>G0XXB1</accession>
<organismHost>
    <name type="scientific">Homo sapiens</name>
    <name type="common">Human</name>
    <dbReference type="NCBI Taxonomy" id="9606"/>
</organismHost>
<reference evidence="3 4" key="1">
    <citation type="journal article" date="2011" name="PLoS ONE">
        <title>Chasing Jenner's Vaccine: Revisiting Cowpox Virus Classification.</title>
        <authorList>
            <person name="Carroll D.S."/>
            <person name="Emerson G.L."/>
            <person name="Li Y."/>
            <person name="Sammons S."/>
            <person name="Olson V."/>
            <person name="Frace M."/>
            <person name="Nakazawa Y."/>
            <person name="Czerny C.P."/>
            <person name="Tryland M."/>
            <person name="Kolodziejek J."/>
            <person name="Nowotny N."/>
            <person name="Olsen-Rasmussen M."/>
            <person name="Khristova M."/>
            <person name="Govil D."/>
            <person name="Karem K."/>
            <person name="Damon I.K."/>
            <person name="Meyer H."/>
        </authorList>
    </citation>
    <scope>NUCLEOTIDE SEQUENCE [LARGE SCALE GENOMIC DNA]</scope>
    <source>
        <strain evidence="3">Norway_1994_MAN</strain>
    </source>
</reference>
<organismHost>
    <name type="scientific">Loxodonta africana</name>
    <name type="common">African elephant</name>
    <dbReference type="NCBI Taxonomy" id="9785"/>
</organismHost>
<organismHost>
    <name type="scientific">Microtus agrestis</name>
    <name type="common">Short-tailed field vole</name>
    <dbReference type="NCBI Taxonomy" id="29092"/>
</organismHost>
<dbReference type="InterPro" id="IPR009402">
    <property type="entry name" value="Orthopox_A47"/>
</dbReference>
<organismHost>
    <name type="scientific">Apodemus sylvaticus</name>
    <name type="common">European woodmouse</name>
    <dbReference type="NCBI Taxonomy" id="10129"/>
</organismHost>
<evidence type="ECO:0000313" key="3">
    <source>
        <dbReference type="EMBL" id="ADZ30573.1"/>
    </source>
</evidence>
<organismHost>
    <name type="scientific">Felis catus</name>
    <name type="common">Cat</name>
    <name type="synonym">Felis silvestris catus</name>
    <dbReference type="NCBI Taxonomy" id="9685"/>
</organismHost>
<name>G0XXB1_COWPX</name>